<evidence type="ECO:0000256" key="6">
    <source>
        <dbReference type="SAM" id="Phobius"/>
    </source>
</evidence>
<evidence type="ECO:0000313" key="7">
    <source>
        <dbReference type="Ensembl" id="ENSGACP00000021998.1"/>
    </source>
</evidence>
<keyword evidence="4 6" id="KW-1133">Transmembrane helix</keyword>
<dbReference type="GO" id="GO:0016020">
    <property type="term" value="C:membrane"/>
    <property type="evidence" value="ECO:0007669"/>
    <property type="project" value="UniProtKB-SubCell"/>
</dbReference>
<reference evidence="7" key="1">
    <citation type="submission" date="2006-01" db="EMBL/GenBank/DDBJ databases">
        <authorList>
            <person name="Lindblad-Toh K."/>
            <person name="Mauceli E."/>
            <person name="Grabherr M."/>
            <person name="Chang J.L."/>
            <person name="Lander E.S."/>
        </authorList>
    </citation>
    <scope>NUCLEOTIDE SEQUENCE [LARGE SCALE GENOMIC DNA]</scope>
</reference>
<evidence type="ECO:0000256" key="4">
    <source>
        <dbReference type="ARBA" id="ARBA00022989"/>
    </source>
</evidence>
<evidence type="ECO:0000256" key="1">
    <source>
        <dbReference type="ARBA" id="ARBA00004141"/>
    </source>
</evidence>
<feature type="transmembrane region" description="Helical" evidence="6">
    <location>
        <begin position="132"/>
        <end position="149"/>
    </location>
</feature>
<evidence type="ECO:0000256" key="5">
    <source>
        <dbReference type="ARBA" id="ARBA00023136"/>
    </source>
</evidence>
<dbReference type="OMA" id="HEVFHAM"/>
<feature type="transmembrane region" description="Helical" evidence="6">
    <location>
        <begin position="104"/>
        <end position="120"/>
    </location>
</feature>
<dbReference type="Pfam" id="PF03006">
    <property type="entry name" value="HlyIII"/>
    <property type="match status" value="1"/>
</dbReference>
<dbReference type="STRING" id="69293.ENSGACP00000021998"/>
<sequence length="268" mass="30920">LLSRFIGFQQVKYHLFMNNRVPPNKRYQPTEYEHAANCLWIIPSLLGSSLLHFQSEDQWERLSAWVYGAGLSSLFIISTLFHTVAWKKSHLRSVEHCFHMCDRMVIYFFIAASYAPWLNLRELGPWGCHMRWLVWVMASFGTTYVFFFHERWVHPFICPSMLKDGECLGAAVSSLCVRYKITELICYTVMGVFPALVILSMPEQSGLCELLVGGACYCLGIVFFKSDGIVPFAHAIWHLFVAMGASVHYYAIWKYLYAQPANQIETSR</sequence>
<dbReference type="FunCoup" id="G3PWK9">
    <property type="interactions" value="1"/>
</dbReference>
<feature type="transmembrane region" description="Helical" evidence="6">
    <location>
        <begin position="65"/>
        <end position="84"/>
    </location>
</feature>
<protein>
    <submittedName>
        <fullName evidence="7">Monocyte to macrophage differentiation-associated 2b</fullName>
    </submittedName>
</protein>
<keyword evidence="3 6" id="KW-0812">Transmembrane</keyword>
<dbReference type="Ensembl" id="ENSGACT00000022039.1">
    <property type="protein sequence ID" value="ENSGACP00000021998.1"/>
    <property type="gene ID" value="ENSGACG00000016661.1"/>
</dbReference>
<name>G3PWK9_GASAC</name>
<feature type="transmembrane region" description="Helical" evidence="6">
    <location>
        <begin position="206"/>
        <end position="224"/>
    </location>
</feature>
<dbReference type="PANTHER" id="PTHR20855:SF107">
    <property type="entry name" value="MONOCYTE TO MACROPHAGE DIFFERENTIATION FACTOR 2"/>
    <property type="match status" value="1"/>
</dbReference>
<comment type="subcellular location">
    <subcellularLocation>
        <location evidence="1">Membrane</location>
        <topology evidence="1">Multi-pass membrane protein</topology>
    </subcellularLocation>
</comment>
<dbReference type="InParanoid" id="G3PWK9"/>
<evidence type="ECO:0000256" key="3">
    <source>
        <dbReference type="ARBA" id="ARBA00022692"/>
    </source>
</evidence>
<dbReference type="AlphaFoldDB" id="G3PWK9"/>
<organism evidence="7">
    <name type="scientific">Gasterosteus aculeatus</name>
    <name type="common">Three-spined stickleback</name>
    <dbReference type="NCBI Taxonomy" id="69293"/>
    <lineage>
        <taxon>Eukaryota</taxon>
        <taxon>Metazoa</taxon>
        <taxon>Chordata</taxon>
        <taxon>Craniata</taxon>
        <taxon>Vertebrata</taxon>
        <taxon>Euteleostomi</taxon>
        <taxon>Actinopterygii</taxon>
        <taxon>Neopterygii</taxon>
        <taxon>Teleostei</taxon>
        <taxon>Neoteleostei</taxon>
        <taxon>Acanthomorphata</taxon>
        <taxon>Eupercaria</taxon>
        <taxon>Perciformes</taxon>
        <taxon>Cottioidei</taxon>
        <taxon>Gasterosteales</taxon>
        <taxon>Gasterosteidae</taxon>
        <taxon>Gasterosteus</taxon>
    </lineage>
</organism>
<dbReference type="InterPro" id="IPR004254">
    <property type="entry name" value="AdipoR/HlyIII-related"/>
</dbReference>
<evidence type="ECO:0000256" key="2">
    <source>
        <dbReference type="ARBA" id="ARBA00007018"/>
    </source>
</evidence>
<proteinExistence type="inferred from homology"/>
<accession>G3PWK9</accession>
<reference evidence="7" key="2">
    <citation type="submission" date="2024-04" db="UniProtKB">
        <authorList>
            <consortium name="Ensembl"/>
        </authorList>
    </citation>
    <scope>IDENTIFICATION</scope>
</reference>
<dbReference type="PANTHER" id="PTHR20855">
    <property type="entry name" value="ADIPOR/PROGESTIN RECEPTOR-RELATED"/>
    <property type="match status" value="1"/>
</dbReference>
<dbReference type="Bgee" id="ENSGACG00000016661">
    <property type="expression patterns" value="Expressed in telencephalon and 2 other cell types or tissues"/>
</dbReference>
<dbReference type="eggNOG" id="KOG4243">
    <property type="taxonomic scope" value="Eukaryota"/>
</dbReference>
<feature type="transmembrane region" description="Helical" evidence="6">
    <location>
        <begin position="236"/>
        <end position="253"/>
    </location>
</feature>
<feature type="transmembrane region" description="Helical" evidence="6">
    <location>
        <begin position="181"/>
        <end position="199"/>
    </location>
</feature>
<keyword evidence="5 6" id="KW-0472">Membrane</keyword>
<comment type="similarity">
    <text evidence="2">Belongs to the ADIPOR family.</text>
</comment>